<organism evidence="2 3">
    <name type="scientific">Brevibacterium metallidurans</name>
    <dbReference type="NCBI Taxonomy" id="1482676"/>
    <lineage>
        <taxon>Bacteria</taxon>
        <taxon>Bacillati</taxon>
        <taxon>Actinomycetota</taxon>
        <taxon>Actinomycetes</taxon>
        <taxon>Micrococcales</taxon>
        <taxon>Brevibacteriaceae</taxon>
        <taxon>Brevibacterium</taxon>
    </lineage>
</organism>
<dbReference type="Proteomes" id="UP001498238">
    <property type="component" value="Unassembled WGS sequence"/>
</dbReference>
<name>A0ABN0SKM9_9MICO</name>
<protein>
    <recommendedName>
        <fullName evidence="4">SnoaL-like domain-containing protein</fullName>
    </recommendedName>
</protein>
<evidence type="ECO:0008006" key="4">
    <source>
        <dbReference type="Google" id="ProtNLM"/>
    </source>
</evidence>
<keyword evidence="3" id="KW-1185">Reference proteome</keyword>
<accession>A0ABN0SKM9</accession>
<reference evidence="2 3" key="1">
    <citation type="submission" date="2024-01" db="EMBL/GenBank/DDBJ databases">
        <title>Characterization of antibiotic resistant novel bacterial strains and their environmental applications.</title>
        <authorList>
            <person name="Manzoor S."/>
            <person name="Abbas S."/>
            <person name="Arshad M."/>
            <person name="Ahmed I."/>
        </authorList>
    </citation>
    <scope>NUCLEOTIDE SEQUENCE [LARGE SCALE GENOMIC DNA]</scope>
    <source>
        <strain evidence="2 3">NCCP-602</strain>
    </source>
</reference>
<dbReference type="RefSeq" id="WP_339391964.1">
    <property type="nucleotide sequence ID" value="NZ_BAAAAF010000002.1"/>
</dbReference>
<comment type="caution">
    <text evidence="2">The sequence shown here is derived from an EMBL/GenBank/DDBJ whole genome shotgun (WGS) entry which is preliminary data.</text>
</comment>
<dbReference type="EMBL" id="BAAAAF010000002">
    <property type="protein sequence ID" value="GAA0035000.1"/>
    <property type="molecule type" value="Genomic_DNA"/>
</dbReference>
<evidence type="ECO:0000256" key="1">
    <source>
        <dbReference type="SAM" id="MobiDB-lite"/>
    </source>
</evidence>
<gene>
    <name evidence="2" type="ORF">NCCP602_09610</name>
</gene>
<evidence type="ECO:0000313" key="3">
    <source>
        <dbReference type="Proteomes" id="UP001498238"/>
    </source>
</evidence>
<feature type="compositionally biased region" description="Polar residues" evidence="1">
    <location>
        <begin position="7"/>
        <end position="32"/>
    </location>
</feature>
<proteinExistence type="predicted"/>
<feature type="region of interest" description="Disordered" evidence="1">
    <location>
        <begin position="1"/>
        <end position="38"/>
    </location>
</feature>
<evidence type="ECO:0000313" key="2">
    <source>
        <dbReference type="EMBL" id="GAA0035000.1"/>
    </source>
</evidence>
<sequence>MAIAVSAASTACGDNSPVSVPTSTLPGQQPSPTEVAPTVPEYTTDLDLNDEEKKAVDGALVAFDGFIESINSAYSGQFQAAEKFPEFASGEALSSITGEAKSIESGEAVFEGEIQPLSVQVSNVESASGEKVPNKVVVLFCVDTTQWSLTEAGQEPTANPDGQVTMEHQIKRSGDKWKVEKQSLWERAC</sequence>